<dbReference type="InterPro" id="IPR009000">
    <property type="entry name" value="Transl_B-barrel_sf"/>
</dbReference>
<dbReference type="SUPFAM" id="SSF50447">
    <property type="entry name" value="Translation proteins"/>
    <property type="match status" value="1"/>
</dbReference>
<evidence type="ECO:0000256" key="1">
    <source>
        <dbReference type="ARBA" id="ARBA00022490"/>
    </source>
</evidence>
<dbReference type="GO" id="GO:0005840">
    <property type="term" value="C:ribosome"/>
    <property type="evidence" value="ECO:0007669"/>
    <property type="project" value="InterPro"/>
</dbReference>
<protein>
    <recommendedName>
        <fullName evidence="5">Ribosome maturation factor RimM</fullName>
    </recommendedName>
</protein>
<sequence>MTNKFIIGQIGSPFGVKGFVKVRSLSGETAHLLKLESVTVSKDGKEQTLRIEESAPAAEGVLMRFEGIDTPEKAKTLTGAQMIAGRDQAAVLEDGEHYIEDLKGLHVITSGGENVGTVLDVIEGGGGELAEIELSNGEKRLVPFRKEFFSEISPAQGRVVLQNLWILE</sequence>
<dbReference type="GO" id="GO:0005737">
    <property type="term" value="C:cytoplasm"/>
    <property type="evidence" value="ECO:0007669"/>
    <property type="project" value="UniProtKB-SubCell"/>
</dbReference>
<dbReference type="Pfam" id="PF01782">
    <property type="entry name" value="RimM"/>
    <property type="match status" value="1"/>
</dbReference>
<feature type="domain" description="PRC-barrel" evidence="7">
    <location>
        <begin position="95"/>
        <end position="163"/>
    </location>
</feature>
<dbReference type="SUPFAM" id="SSF50346">
    <property type="entry name" value="PRC-barrel domain"/>
    <property type="match status" value="1"/>
</dbReference>
<evidence type="ECO:0000259" key="7">
    <source>
        <dbReference type="Pfam" id="PF05239"/>
    </source>
</evidence>
<evidence type="ECO:0000313" key="8">
    <source>
        <dbReference type="EMBL" id="AGS52216.1"/>
    </source>
</evidence>
<comment type="subcellular location">
    <subcellularLocation>
        <location evidence="5">Cytoplasm</location>
    </subcellularLocation>
</comment>
<dbReference type="Gene3D" id="2.30.30.240">
    <property type="entry name" value="PRC-barrel domain"/>
    <property type="match status" value="1"/>
</dbReference>
<keyword evidence="3 5" id="KW-0698">rRNA processing</keyword>
<feature type="domain" description="RimM N-terminal" evidence="6">
    <location>
        <begin position="7"/>
        <end position="87"/>
    </location>
</feature>
<keyword evidence="2 5" id="KW-0690">Ribosome biogenesis</keyword>
<dbReference type="Gene3D" id="2.40.30.60">
    <property type="entry name" value="RimM"/>
    <property type="match status" value="1"/>
</dbReference>
<proteinExistence type="inferred from homology"/>
<comment type="subunit">
    <text evidence="5">Binds ribosomal protein uS19.</text>
</comment>
<dbReference type="PANTHER" id="PTHR33692:SF1">
    <property type="entry name" value="RIBOSOME MATURATION FACTOR RIMM"/>
    <property type="match status" value="1"/>
</dbReference>
<dbReference type="InterPro" id="IPR036976">
    <property type="entry name" value="RimM_N_sf"/>
</dbReference>
<dbReference type="EMBL" id="JQ844186">
    <property type="protein sequence ID" value="AGS52216.1"/>
    <property type="molecule type" value="Genomic_DNA"/>
</dbReference>
<dbReference type="NCBIfam" id="TIGR02273">
    <property type="entry name" value="16S_RimM"/>
    <property type="match status" value="1"/>
</dbReference>
<dbReference type="GO" id="GO:0006364">
    <property type="term" value="P:rRNA processing"/>
    <property type="evidence" value="ECO:0007669"/>
    <property type="project" value="UniProtKB-UniRule"/>
</dbReference>
<evidence type="ECO:0000256" key="4">
    <source>
        <dbReference type="ARBA" id="ARBA00023186"/>
    </source>
</evidence>
<dbReference type="Pfam" id="PF05239">
    <property type="entry name" value="PRC"/>
    <property type="match status" value="1"/>
</dbReference>
<gene>
    <name evidence="5" type="primary">rimM</name>
</gene>
<dbReference type="InterPro" id="IPR002676">
    <property type="entry name" value="RimM_N"/>
</dbReference>
<reference evidence="8" key="1">
    <citation type="submission" date="2012-03" db="EMBL/GenBank/DDBJ databases">
        <title>Functional metagenomics reveals considerable lignocellulase gene clusters in the gut microbiome of a wood-feeding higher termite.</title>
        <authorList>
            <person name="Liu N."/>
        </authorList>
    </citation>
    <scope>NUCLEOTIDE SEQUENCE</scope>
</reference>
<evidence type="ECO:0000256" key="3">
    <source>
        <dbReference type="ARBA" id="ARBA00022552"/>
    </source>
</evidence>
<evidence type="ECO:0000256" key="2">
    <source>
        <dbReference type="ARBA" id="ARBA00022517"/>
    </source>
</evidence>
<name>A0A806KCA8_9BACT</name>
<dbReference type="InterPro" id="IPR027275">
    <property type="entry name" value="PRC-brl_dom"/>
</dbReference>
<accession>A0A806KCA8</accession>
<evidence type="ECO:0000259" key="6">
    <source>
        <dbReference type="Pfam" id="PF01782"/>
    </source>
</evidence>
<organism evidence="8">
    <name type="scientific">uncultured bacterium contig00056</name>
    <dbReference type="NCBI Taxonomy" id="1181540"/>
    <lineage>
        <taxon>Bacteria</taxon>
        <taxon>environmental samples</taxon>
    </lineage>
</organism>
<dbReference type="HAMAP" id="MF_00014">
    <property type="entry name" value="Ribosome_mat_RimM"/>
    <property type="match status" value="1"/>
</dbReference>
<dbReference type="InterPro" id="IPR011961">
    <property type="entry name" value="RimM"/>
</dbReference>
<evidence type="ECO:0000256" key="5">
    <source>
        <dbReference type="HAMAP-Rule" id="MF_00014"/>
    </source>
</evidence>
<dbReference type="GO" id="GO:0042274">
    <property type="term" value="P:ribosomal small subunit biogenesis"/>
    <property type="evidence" value="ECO:0007669"/>
    <property type="project" value="UniProtKB-UniRule"/>
</dbReference>
<dbReference type="GO" id="GO:0043022">
    <property type="term" value="F:ribosome binding"/>
    <property type="evidence" value="ECO:0007669"/>
    <property type="project" value="InterPro"/>
</dbReference>
<keyword evidence="4 5" id="KW-0143">Chaperone</keyword>
<dbReference type="AlphaFoldDB" id="A0A806KCA8"/>
<keyword evidence="1 5" id="KW-0963">Cytoplasm</keyword>
<comment type="similarity">
    <text evidence="5">Belongs to the RimM family.</text>
</comment>
<dbReference type="PANTHER" id="PTHR33692">
    <property type="entry name" value="RIBOSOME MATURATION FACTOR RIMM"/>
    <property type="match status" value="1"/>
</dbReference>
<comment type="function">
    <text evidence="5">An accessory protein needed during the final step in the assembly of 30S ribosomal subunit, possibly for assembly of the head region. Essential for efficient processing of 16S rRNA. May be needed both before and after RbfA during the maturation of 16S rRNA. It has affinity for free ribosomal 30S subunits but not for 70S ribosomes.</text>
</comment>
<dbReference type="InterPro" id="IPR011033">
    <property type="entry name" value="PRC_barrel-like_sf"/>
</dbReference>
<comment type="domain">
    <text evidence="5">The PRC barrel domain binds ribosomal protein uS19.</text>
</comment>